<name>A0A1M5S3J8_9BACT</name>
<dbReference type="GO" id="GO:0006355">
    <property type="term" value="P:regulation of DNA-templated transcription"/>
    <property type="evidence" value="ECO:0007669"/>
    <property type="project" value="InterPro"/>
</dbReference>
<dbReference type="SMART" id="SM00028">
    <property type="entry name" value="TPR"/>
    <property type="match status" value="5"/>
</dbReference>
<dbReference type="STRING" id="947013.SAMN04488109_3730"/>
<keyword evidence="6" id="KW-1185">Reference proteome</keyword>
<dbReference type="AlphaFoldDB" id="A0A1M5S3J8"/>
<feature type="transmembrane region" description="Helical" evidence="2">
    <location>
        <begin position="351"/>
        <end position="369"/>
    </location>
</feature>
<dbReference type="Proteomes" id="UP000184212">
    <property type="component" value="Unassembled WGS sequence"/>
</dbReference>
<dbReference type="EMBL" id="FQWQ01000002">
    <property type="protein sequence ID" value="SHH33061.1"/>
    <property type="molecule type" value="Genomic_DNA"/>
</dbReference>
<dbReference type="InterPro" id="IPR019734">
    <property type="entry name" value="TPR_rpt"/>
</dbReference>
<protein>
    <submittedName>
        <fullName evidence="5">Tfp pilus assembly protein PilF</fullName>
    </submittedName>
</protein>
<feature type="repeat" description="TPR" evidence="1">
    <location>
        <begin position="197"/>
        <end position="230"/>
    </location>
</feature>
<dbReference type="InterPro" id="IPR036388">
    <property type="entry name" value="WH-like_DNA-bd_sf"/>
</dbReference>
<dbReference type="Gene3D" id="1.10.10.10">
    <property type="entry name" value="Winged helix-like DNA-binding domain superfamily/Winged helix DNA-binding domain"/>
    <property type="match status" value="1"/>
</dbReference>
<feature type="signal peptide" evidence="3">
    <location>
        <begin position="1"/>
        <end position="19"/>
    </location>
</feature>
<feature type="repeat" description="TPR" evidence="1">
    <location>
        <begin position="157"/>
        <end position="190"/>
    </location>
</feature>
<evidence type="ECO:0000259" key="4">
    <source>
        <dbReference type="SMART" id="SM00421"/>
    </source>
</evidence>
<dbReference type="GO" id="GO:0003677">
    <property type="term" value="F:DNA binding"/>
    <property type="evidence" value="ECO:0007669"/>
    <property type="project" value="InterPro"/>
</dbReference>
<keyword evidence="1" id="KW-0802">TPR repeat</keyword>
<dbReference type="InterPro" id="IPR000792">
    <property type="entry name" value="Tscrpt_reg_LuxR_C"/>
</dbReference>
<reference evidence="5 6" key="1">
    <citation type="submission" date="2016-11" db="EMBL/GenBank/DDBJ databases">
        <authorList>
            <person name="Jaros S."/>
            <person name="Januszkiewicz K."/>
            <person name="Wedrychowicz H."/>
        </authorList>
    </citation>
    <scope>NUCLEOTIDE SEQUENCE [LARGE SCALE GENOMIC DNA]</scope>
    <source>
        <strain evidence="5 6">DSM 24574</strain>
    </source>
</reference>
<keyword evidence="3" id="KW-0732">Signal</keyword>
<dbReference type="SUPFAM" id="SSF48452">
    <property type="entry name" value="TPR-like"/>
    <property type="match status" value="2"/>
</dbReference>
<evidence type="ECO:0000256" key="2">
    <source>
        <dbReference type="SAM" id="Phobius"/>
    </source>
</evidence>
<feature type="repeat" description="TPR" evidence="1">
    <location>
        <begin position="117"/>
        <end position="150"/>
    </location>
</feature>
<dbReference type="InterPro" id="IPR011990">
    <property type="entry name" value="TPR-like_helical_dom_sf"/>
</dbReference>
<dbReference type="PANTHER" id="PTHR10098:SF108">
    <property type="entry name" value="TETRATRICOPEPTIDE REPEAT PROTEIN 28"/>
    <property type="match status" value="1"/>
</dbReference>
<feature type="domain" description="HTH luxR-type" evidence="4">
    <location>
        <begin position="495"/>
        <end position="552"/>
    </location>
</feature>
<dbReference type="RefSeq" id="WP_073136821.1">
    <property type="nucleotide sequence ID" value="NZ_FQWQ01000002.1"/>
</dbReference>
<sequence length="558" mass="64723">MKKPFLLFLLLALAMPLCAQVEALEQQLKDMPRDTQRVNLLNRLARLHYNTAPERTRYFSGRALTLADSIHYTRGLAEAYKNESLLFRLKGENARELETLLRALQLFQSLNDSLSIAQTYTDMGAAHHQEGDFKAARDQYMKALDMQRAFHNKEGIALTLRKIGVLEMDMENYAQGLEAFDLALKLERENHNPEGIANLLNNLGVAYYEKGDYAKALQYYDSSLTLFRETNNMNRLPAAYHNQARVYLAQGNVERSLQLASLGLPIAEQTDNRMALLESYQLHTDIYAARQDYKKAFDYLQRSEVLKDSLVGARSRIRYAQLKTLIETERKEQEIDFLKQERAWTLFRQKITYAGLALALFVGGIVIYYQRNTIRTKKELLKKNDQVHAARQALLTLELENKKLQEGQLQRDLEFRHKELLTYTLNLVQKNTIMENLREGIHELLSTSDKNSKAKISKLIKVIDYSLEMEKDWDEFKMYFEKVHSSFFERLKQQYPDLSQSDLKLCSLISLNLSMKEMAELMGISPESVKMARHRLRKKLNIPTEENLADFVASFKNS</sequence>
<dbReference type="SMART" id="SM00421">
    <property type="entry name" value="HTH_LUXR"/>
    <property type="match status" value="1"/>
</dbReference>
<evidence type="ECO:0000256" key="1">
    <source>
        <dbReference type="PROSITE-ProRule" id="PRU00339"/>
    </source>
</evidence>
<dbReference type="Gene3D" id="1.25.40.10">
    <property type="entry name" value="Tetratricopeptide repeat domain"/>
    <property type="match status" value="1"/>
</dbReference>
<accession>A0A1M5S3J8</accession>
<dbReference type="SUPFAM" id="SSF46894">
    <property type="entry name" value="C-terminal effector domain of the bipartite response regulators"/>
    <property type="match status" value="1"/>
</dbReference>
<dbReference type="PANTHER" id="PTHR10098">
    <property type="entry name" value="RAPSYN-RELATED"/>
    <property type="match status" value="1"/>
</dbReference>
<organism evidence="5 6">
    <name type="scientific">Chryseolinea serpens</name>
    <dbReference type="NCBI Taxonomy" id="947013"/>
    <lineage>
        <taxon>Bacteria</taxon>
        <taxon>Pseudomonadati</taxon>
        <taxon>Bacteroidota</taxon>
        <taxon>Cytophagia</taxon>
        <taxon>Cytophagales</taxon>
        <taxon>Fulvivirgaceae</taxon>
        <taxon>Chryseolinea</taxon>
    </lineage>
</organism>
<dbReference type="Pfam" id="PF13424">
    <property type="entry name" value="TPR_12"/>
    <property type="match status" value="2"/>
</dbReference>
<keyword evidence="2" id="KW-0472">Membrane</keyword>
<dbReference type="PROSITE" id="PS50293">
    <property type="entry name" value="TPR_REGION"/>
    <property type="match status" value="1"/>
</dbReference>
<dbReference type="PROSITE" id="PS50005">
    <property type="entry name" value="TPR"/>
    <property type="match status" value="3"/>
</dbReference>
<keyword evidence="2" id="KW-0812">Transmembrane</keyword>
<feature type="chain" id="PRO_5012680353" evidence="3">
    <location>
        <begin position="20"/>
        <end position="558"/>
    </location>
</feature>
<proteinExistence type="predicted"/>
<dbReference type="InterPro" id="IPR016032">
    <property type="entry name" value="Sig_transdc_resp-reg_C-effctor"/>
</dbReference>
<dbReference type="OrthoDB" id="1523128at2"/>
<evidence type="ECO:0000256" key="3">
    <source>
        <dbReference type="SAM" id="SignalP"/>
    </source>
</evidence>
<evidence type="ECO:0000313" key="5">
    <source>
        <dbReference type="EMBL" id="SHH33061.1"/>
    </source>
</evidence>
<evidence type="ECO:0000313" key="6">
    <source>
        <dbReference type="Proteomes" id="UP000184212"/>
    </source>
</evidence>
<keyword evidence="2" id="KW-1133">Transmembrane helix</keyword>
<gene>
    <name evidence="5" type="ORF">SAMN04488109_3730</name>
</gene>